<proteinExistence type="predicted"/>
<feature type="signal peptide" evidence="1">
    <location>
        <begin position="1"/>
        <end position="24"/>
    </location>
</feature>
<evidence type="ECO:0000256" key="1">
    <source>
        <dbReference type="SAM" id="SignalP"/>
    </source>
</evidence>
<accession>A0A1G7R481</accession>
<organism evidence="2 3">
    <name type="scientific">Terriglobus roseus</name>
    <dbReference type="NCBI Taxonomy" id="392734"/>
    <lineage>
        <taxon>Bacteria</taxon>
        <taxon>Pseudomonadati</taxon>
        <taxon>Acidobacteriota</taxon>
        <taxon>Terriglobia</taxon>
        <taxon>Terriglobales</taxon>
        <taxon>Acidobacteriaceae</taxon>
        <taxon>Terriglobus</taxon>
    </lineage>
</organism>
<sequence>MKLKFLHLVLAAAALPLVTVHANAQLGIYGTINVERAAGVACKDAPLPCSYNDGVDRAIGGGGGAYYQWKQMGPALLGVDVRGDIYKSNKSASYVLSGQNAFRMDSALGGVRASFSADKGFLTPYGEVLFGWNRRDRIDNFFAYRVVGGLDINLLPIMAVRLPEVGIGQNIGMGGVKSNTVESVSVGIVFHTQRNR</sequence>
<evidence type="ECO:0000313" key="3">
    <source>
        <dbReference type="Proteomes" id="UP000182427"/>
    </source>
</evidence>
<protein>
    <recommendedName>
        <fullName evidence="4">Outer membrane protein beta-barrel domain-containing protein</fullName>
    </recommendedName>
</protein>
<reference evidence="2 3" key="1">
    <citation type="submission" date="2016-10" db="EMBL/GenBank/DDBJ databases">
        <authorList>
            <person name="de Groot N.N."/>
        </authorList>
    </citation>
    <scope>NUCLEOTIDE SEQUENCE [LARGE SCALE GENOMIC DNA]</scope>
    <source>
        <strain evidence="2 3">GAS232</strain>
    </source>
</reference>
<keyword evidence="1" id="KW-0732">Signal</keyword>
<dbReference type="Proteomes" id="UP000182427">
    <property type="component" value="Chromosome I"/>
</dbReference>
<name>A0A1G7R481_9BACT</name>
<keyword evidence="3" id="KW-1185">Reference proteome</keyword>
<dbReference type="RefSeq" id="WP_083346797.1">
    <property type="nucleotide sequence ID" value="NZ_LT629690.1"/>
</dbReference>
<evidence type="ECO:0008006" key="4">
    <source>
        <dbReference type="Google" id="ProtNLM"/>
    </source>
</evidence>
<evidence type="ECO:0000313" key="2">
    <source>
        <dbReference type="EMBL" id="SDG05573.1"/>
    </source>
</evidence>
<gene>
    <name evidence="2" type="ORF">SAMN05444167_4123</name>
</gene>
<feature type="chain" id="PRO_5009242529" description="Outer membrane protein beta-barrel domain-containing protein" evidence="1">
    <location>
        <begin position="25"/>
        <end position="196"/>
    </location>
</feature>
<dbReference type="OrthoDB" id="117918at2"/>
<dbReference type="AlphaFoldDB" id="A0A1G7R481"/>
<dbReference type="EMBL" id="LT629690">
    <property type="protein sequence ID" value="SDG05573.1"/>
    <property type="molecule type" value="Genomic_DNA"/>
</dbReference>